<feature type="domain" description="Flavin reductase like" evidence="3">
    <location>
        <begin position="9"/>
        <end position="157"/>
    </location>
</feature>
<dbReference type="EMBL" id="JBHSXS010000014">
    <property type="protein sequence ID" value="MFC6882587.1"/>
    <property type="molecule type" value="Genomic_DNA"/>
</dbReference>
<comment type="similarity">
    <text evidence="1">Belongs to the non-flavoprotein flavin reductase family.</text>
</comment>
<protein>
    <submittedName>
        <fullName evidence="4">Flavin reductase family protein</fullName>
        <ecNumber evidence="4">1.-.-.-</ecNumber>
    </submittedName>
</protein>
<dbReference type="InterPro" id="IPR012349">
    <property type="entry name" value="Split_barrel_FMN-bd"/>
</dbReference>
<dbReference type="GO" id="GO:0016491">
    <property type="term" value="F:oxidoreductase activity"/>
    <property type="evidence" value="ECO:0007669"/>
    <property type="project" value="UniProtKB-KW"/>
</dbReference>
<proteinExistence type="inferred from homology"/>
<dbReference type="PANTHER" id="PTHR30466:SF11">
    <property type="entry name" value="FLAVIN-DEPENDENT MONOOXYGENASE, REDUCTASE SUBUNIT HSAB"/>
    <property type="match status" value="1"/>
</dbReference>
<evidence type="ECO:0000259" key="3">
    <source>
        <dbReference type="SMART" id="SM00903"/>
    </source>
</evidence>
<dbReference type="SUPFAM" id="SSF50475">
    <property type="entry name" value="FMN-binding split barrel"/>
    <property type="match status" value="1"/>
</dbReference>
<keyword evidence="2 4" id="KW-0560">Oxidoreductase</keyword>
<dbReference type="InterPro" id="IPR002563">
    <property type="entry name" value="Flavin_Rdtase-like_dom"/>
</dbReference>
<dbReference type="InterPro" id="IPR050268">
    <property type="entry name" value="NADH-dep_flavin_reductase"/>
</dbReference>
<name>A0ABW2CLA2_9ACTN</name>
<accession>A0ABW2CLA2</accession>
<evidence type="ECO:0000313" key="4">
    <source>
        <dbReference type="EMBL" id="MFC6882587.1"/>
    </source>
</evidence>
<gene>
    <name evidence="4" type="ORF">ACFQKB_22720</name>
</gene>
<reference evidence="5" key="1">
    <citation type="journal article" date="2019" name="Int. J. Syst. Evol. Microbiol.">
        <title>The Global Catalogue of Microorganisms (GCM) 10K type strain sequencing project: providing services to taxonomists for standard genome sequencing and annotation.</title>
        <authorList>
            <consortium name="The Broad Institute Genomics Platform"/>
            <consortium name="The Broad Institute Genome Sequencing Center for Infectious Disease"/>
            <person name="Wu L."/>
            <person name="Ma J."/>
        </authorList>
    </citation>
    <scope>NUCLEOTIDE SEQUENCE [LARGE SCALE GENOMIC DNA]</scope>
    <source>
        <strain evidence="5">JCM 3369</strain>
    </source>
</reference>
<evidence type="ECO:0000313" key="5">
    <source>
        <dbReference type="Proteomes" id="UP001596380"/>
    </source>
</evidence>
<dbReference type="EC" id="1.-.-.-" evidence="4"/>
<comment type="caution">
    <text evidence="4">The sequence shown here is derived from an EMBL/GenBank/DDBJ whole genome shotgun (WGS) entry which is preliminary data.</text>
</comment>
<dbReference type="Proteomes" id="UP001596380">
    <property type="component" value="Unassembled WGS sequence"/>
</dbReference>
<dbReference type="RefSeq" id="WP_160822413.1">
    <property type="nucleotide sequence ID" value="NZ_JBHSXE010000001.1"/>
</dbReference>
<organism evidence="4 5">
    <name type="scientific">Actinomadura yumaensis</name>
    <dbReference type="NCBI Taxonomy" id="111807"/>
    <lineage>
        <taxon>Bacteria</taxon>
        <taxon>Bacillati</taxon>
        <taxon>Actinomycetota</taxon>
        <taxon>Actinomycetes</taxon>
        <taxon>Streptosporangiales</taxon>
        <taxon>Thermomonosporaceae</taxon>
        <taxon>Actinomadura</taxon>
    </lineage>
</organism>
<dbReference type="PANTHER" id="PTHR30466">
    <property type="entry name" value="FLAVIN REDUCTASE"/>
    <property type="match status" value="1"/>
</dbReference>
<sequence>MIMAFKQAASRFASGVTVVTTRVGEEVYGITCSSFASLSLDPLLVTVSVNAHSPLLGRVRASGCFAISVLHREQREISQYFATRDRGGAREAFDGFPTSLHATGAPVMDGCLSYFDCRLHDVLPGGDHRILVGNVVAAGGDLDGGEPLLYYAGGYRSLESPDRGPDRGEA</sequence>
<dbReference type="SMART" id="SM00903">
    <property type="entry name" value="Flavin_Reduct"/>
    <property type="match status" value="1"/>
</dbReference>
<keyword evidence="5" id="KW-1185">Reference proteome</keyword>
<dbReference type="Pfam" id="PF01613">
    <property type="entry name" value="Flavin_Reduct"/>
    <property type="match status" value="1"/>
</dbReference>
<dbReference type="Gene3D" id="2.30.110.10">
    <property type="entry name" value="Electron Transport, Fmn-binding Protein, Chain A"/>
    <property type="match status" value="1"/>
</dbReference>
<evidence type="ECO:0000256" key="1">
    <source>
        <dbReference type="ARBA" id="ARBA00008898"/>
    </source>
</evidence>
<evidence type="ECO:0000256" key="2">
    <source>
        <dbReference type="ARBA" id="ARBA00023002"/>
    </source>
</evidence>